<proteinExistence type="predicted"/>
<accession>A0A6B1F5U6</accession>
<protein>
    <submittedName>
        <fullName evidence="2">Uncharacterized protein</fullName>
    </submittedName>
</protein>
<reference evidence="2" key="1">
    <citation type="submission" date="2019-09" db="EMBL/GenBank/DDBJ databases">
        <title>Characterisation of the sponge microbiome using genome-centric metagenomics.</title>
        <authorList>
            <person name="Engelberts J.P."/>
            <person name="Robbins S.J."/>
            <person name="De Goeij J.M."/>
            <person name="Aranda M."/>
            <person name="Bell S.C."/>
            <person name="Webster N.S."/>
        </authorList>
    </citation>
    <scope>NUCLEOTIDE SEQUENCE</scope>
    <source>
        <strain evidence="2">SB0676_bin_10</strain>
    </source>
</reference>
<name>A0A6B1F5U6_9SYNE</name>
<gene>
    <name evidence="2" type="ORF">F4162_00575</name>
</gene>
<organism evidence="2">
    <name type="scientific">Synechococcus sp. SB0676_bin_10</name>
    <dbReference type="NCBI Taxonomy" id="2604869"/>
    <lineage>
        <taxon>Bacteria</taxon>
        <taxon>Bacillati</taxon>
        <taxon>Cyanobacteriota</taxon>
        <taxon>Cyanophyceae</taxon>
        <taxon>Synechococcales</taxon>
        <taxon>Synechococcaceae</taxon>
        <taxon>Synechococcus</taxon>
    </lineage>
</organism>
<evidence type="ECO:0000256" key="1">
    <source>
        <dbReference type="SAM" id="MobiDB-lite"/>
    </source>
</evidence>
<dbReference type="EMBL" id="VYDO01000023">
    <property type="protein sequence ID" value="MYG37537.1"/>
    <property type="molecule type" value="Genomic_DNA"/>
</dbReference>
<sequence length="117" mass="12188">MPLAATIATISSCHSTQSWCDVSTVKLPVPLVPMVAQRVCQRPYHVNQLSFAWTFTTRGAVSVKVASAPLYTADPPAMVTTGTVDGDCAAAGMEAPNNSVSSGARNNPRQGANARSP</sequence>
<feature type="region of interest" description="Disordered" evidence="1">
    <location>
        <begin position="90"/>
        <end position="117"/>
    </location>
</feature>
<comment type="caution">
    <text evidence="2">The sequence shown here is derived from an EMBL/GenBank/DDBJ whole genome shotgun (WGS) entry which is preliminary data.</text>
</comment>
<evidence type="ECO:0000313" key="2">
    <source>
        <dbReference type="EMBL" id="MYG37537.1"/>
    </source>
</evidence>
<feature type="compositionally biased region" description="Polar residues" evidence="1">
    <location>
        <begin position="96"/>
        <end position="117"/>
    </location>
</feature>
<dbReference type="AlphaFoldDB" id="A0A6B1F5U6"/>